<dbReference type="Proteomes" id="UP001360953">
    <property type="component" value="Unassembled WGS sequence"/>
</dbReference>
<evidence type="ECO:0000313" key="2">
    <source>
        <dbReference type="EMBL" id="KAK7533177.1"/>
    </source>
</evidence>
<name>A0ABR1LHH9_9PEZI</name>
<evidence type="ECO:0000256" key="1">
    <source>
        <dbReference type="SAM" id="SignalP"/>
    </source>
</evidence>
<gene>
    <name evidence="2" type="ORF">J3D65DRAFT_634628</name>
</gene>
<dbReference type="RefSeq" id="XP_066652570.1">
    <property type="nucleotide sequence ID" value="XM_066801247.1"/>
</dbReference>
<comment type="caution">
    <text evidence="2">The sequence shown here is derived from an EMBL/GenBank/DDBJ whole genome shotgun (WGS) entry which is preliminary data.</text>
</comment>
<feature type="chain" id="PRO_5046539267" evidence="1">
    <location>
        <begin position="26"/>
        <end position="160"/>
    </location>
</feature>
<proteinExistence type="predicted"/>
<accession>A0ABR1LHH9</accession>
<reference evidence="2 3" key="1">
    <citation type="submission" date="2024-04" db="EMBL/GenBank/DDBJ databases">
        <title>Phyllosticta paracitricarpa is synonymous to the EU quarantine fungus P. citricarpa based on phylogenomic analyses.</title>
        <authorList>
            <consortium name="Lawrence Berkeley National Laboratory"/>
            <person name="Van ingen-buijs V.A."/>
            <person name="Van westerhoven A.C."/>
            <person name="Haridas S."/>
            <person name="Skiadas P."/>
            <person name="Martin F."/>
            <person name="Groenewald J.Z."/>
            <person name="Crous P.W."/>
            <person name="Seidl M.F."/>
        </authorList>
    </citation>
    <scope>NUCLEOTIDE SEQUENCE [LARGE SCALE GENOMIC DNA]</scope>
    <source>
        <strain evidence="2 3">CPC 17464</strain>
    </source>
</reference>
<keyword evidence="1" id="KW-0732">Signal</keyword>
<evidence type="ECO:0000313" key="3">
    <source>
        <dbReference type="Proteomes" id="UP001360953"/>
    </source>
</evidence>
<organism evidence="2 3">
    <name type="scientific">Phyllosticta citribraziliensis</name>
    <dbReference type="NCBI Taxonomy" id="989973"/>
    <lineage>
        <taxon>Eukaryota</taxon>
        <taxon>Fungi</taxon>
        <taxon>Dikarya</taxon>
        <taxon>Ascomycota</taxon>
        <taxon>Pezizomycotina</taxon>
        <taxon>Dothideomycetes</taxon>
        <taxon>Dothideomycetes incertae sedis</taxon>
        <taxon>Botryosphaeriales</taxon>
        <taxon>Phyllostictaceae</taxon>
        <taxon>Phyllosticta</taxon>
    </lineage>
</organism>
<dbReference type="EMBL" id="JBBPEH010000010">
    <property type="protein sequence ID" value="KAK7533177.1"/>
    <property type="molecule type" value="Genomic_DNA"/>
</dbReference>
<dbReference type="GeneID" id="92034153"/>
<feature type="signal peptide" evidence="1">
    <location>
        <begin position="1"/>
        <end position="25"/>
    </location>
</feature>
<keyword evidence="3" id="KW-1185">Reference proteome</keyword>
<sequence length="160" mass="17799">MLPMSLQQVIATCIALVALVSLSSADVSCGPTFSNVFQPNCCAADDIRDFDTVAGRKGWYKTGLSIDFQKSPTPYIHIQCQNEYGCDVVVLELCLHDPNKAPEEYKKINRDCIYQLVDVQGYNNGCTIRDFWIGYHRLINCNVENFSLASGVPPTCPPKQ</sequence>
<protein>
    <submittedName>
        <fullName evidence="2">Uncharacterized protein</fullName>
    </submittedName>
</protein>